<evidence type="ECO:0000256" key="5">
    <source>
        <dbReference type="ARBA" id="ARBA00023139"/>
    </source>
</evidence>
<dbReference type="RefSeq" id="WP_319155658.1">
    <property type="nucleotide sequence ID" value="NZ_CP138359.1"/>
</dbReference>
<reference evidence="8" key="1">
    <citation type="submission" date="2023-11" db="EMBL/GenBank/DDBJ databases">
        <authorList>
            <person name="Helweg L.P."/>
            <person name="Kiel A."/>
            <person name="Hitz F."/>
            <person name="Ruckert-Reed C."/>
            <person name="Busche T."/>
            <person name="Kaltschmidt B."/>
            <person name="Kaltschmidt C."/>
        </authorList>
    </citation>
    <scope>NUCLEOTIDE SEQUENCE [LARGE SCALE GENOMIC DNA]</scope>
    <source>
        <strain evidence="8">4.1</strain>
    </source>
</reference>
<name>A0AAF0Z6K1_9MICO</name>
<evidence type="ECO:0000256" key="3">
    <source>
        <dbReference type="ARBA" id="ARBA00022729"/>
    </source>
</evidence>
<comment type="subcellular location">
    <subcellularLocation>
        <location evidence="1">Cell membrane</location>
        <topology evidence="1">Lipid-anchor</topology>
    </subcellularLocation>
</comment>
<evidence type="ECO:0000256" key="6">
    <source>
        <dbReference type="ARBA" id="ARBA00023288"/>
    </source>
</evidence>
<evidence type="ECO:0000256" key="1">
    <source>
        <dbReference type="ARBA" id="ARBA00004193"/>
    </source>
</evidence>
<gene>
    <name evidence="7" type="ORF">SANBI_002595</name>
</gene>
<keyword evidence="4" id="KW-0472">Membrane</keyword>
<dbReference type="Gene3D" id="3.30.2030.20">
    <property type="match status" value="1"/>
</dbReference>
<dbReference type="EMBL" id="CP138359">
    <property type="protein sequence ID" value="WPF81306.1"/>
    <property type="molecule type" value="Genomic_DNA"/>
</dbReference>
<dbReference type="KEGG" id="sbil:SANBI_002595"/>
<dbReference type="GO" id="GO:0005886">
    <property type="term" value="C:plasma membrane"/>
    <property type="evidence" value="ECO:0007669"/>
    <property type="project" value="UniProtKB-SubCell"/>
</dbReference>
<keyword evidence="5" id="KW-0564">Palmitate</keyword>
<sequence>MMTRQRRESDLPVALPRPGVSRARRASIFPLVALACGLLTSCVDDGAMTPTENYSDEAITLAAIDELMALPSVELVEPTYDDLAQVIRQALDDEFGSSDWDVEGGLATGPVCSGRFQRLEGRSVSIMSRTLDRPLEGDDWTRAVDVVTGVVGPEGFTQEVVVADQSGSHQTEIFGDRDSVVRMYSNTSFGVTVESGCYLRESDRSAIEQFGVPDPEHWRLLYPDSTVVPAERVS</sequence>
<evidence type="ECO:0000313" key="7">
    <source>
        <dbReference type="EMBL" id="WPF81306.1"/>
    </source>
</evidence>
<evidence type="ECO:0000256" key="4">
    <source>
        <dbReference type="ARBA" id="ARBA00023136"/>
    </source>
</evidence>
<dbReference type="InterPro" id="IPR032018">
    <property type="entry name" value="LppA/LppB/LprP"/>
</dbReference>
<evidence type="ECO:0000313" key="8">
    <source>
        <dbReference type="Proteomes" id="UP001304340"/>
    </source>
</evidence>
<organism evidence="7 8">
    <name type="scientific">Sanguibacter biliveldensis</name>
    <dbReference type="NCBI Taxonomy" id="3030830"/>
    <lineage>
        <taxon>Bacteria</taxon>
        <taxon>Bacillati</taxon>
        <taxon>Actinomycetota</taxon>
        <taxon>Actinomycetes</taxon>
        <taxon>Micrococcales</taxon>
        <taxon>Sanguibacteraceae</taxon>
        <taxon>Sanguibacter</taxon>
    </lineage>
</organism>
<keyword evidence="3" id="KW-0732">Signal</keyword>
<accession>A0AAF0Z6K1</accession>
<dbReference type="AlphaFoldDB" id="A0AAF0Z6K1"/>
<dbReference type="Proteomes" id="UP001304340">
    <property type="component" value="Chromosome"/>
</dbReference>
<keyword evidence="6 7" id="KW-0449">Lipoprotein</keyword>
<keyword evidence="2" id="KW-1003">Cell membrane</keyword>
<keyword evidence="8" id="KW-1185">Reference proteome</keyword>
<dbReference type="Pfam" id="PF16708">
    <property type="entry name" value="LppA"/>
    <property type="match status" value="1"/>
</dbReference>
<proteinExistence type="predicted"/>
<evidence type="ECO:0000256" key="2">
    <source>
        <dbReference type="ARBA" id="ARBA00022475"/>
    </source>
</evidence>
<protein>
    <submittedName>
        <fullName evidence="7">LppA family lipoprotein</fullName>
    </submittedName>
</protein>